<geneLocation type="plasmid" evidence="1">
    <name>pJB37</name>
</geneLocation>
<proteinExistence type="predicted"/>
<name>A0A1V0M5Q6_PSEAI</name>
<sequence>MPNSTAKRQVTVSVLSTPEPSWFKSSSLTAGSWASWLMMAHQYGRVVDHPAGIEIDANHGDFYILLNGTMVVSTVPPDPNLKPLFIDTLRRGDIIVPSRHTDLKFTYVVRGSASLLKVSKDKFNAFMNDMKNSEVVLMAAELNLLTKHATAASTVQMKDQDKIWRVVVNLASHPDVAHRPGGVEVKATREEIRRLAGVERRSASRAFHLFQEKGLVVFSGYKRFFFAHGKEGLNAD</sequence>
<reference evidence="1" key="1">
    <citation type="submission" date="2017-01" db="EMBL/GenBank/DDBJ databases">
        <title>Complete nucleotide sequence of an IncP-2 blaVIM-2-harboring megaplasmid from Pseudomonas aeruginosa.</title>
        <authorList>
            <person name="Botelho J."/>
            <person name="Grosso F."/>
            <person name="Mabrouk A."/>
            <person name="Peixe L."/>
        </authorList>
    </citation>
    <scope>NUCLEOTIDE SEQUENCE</scope>
    <source>
        <strain evidence="1">FFUP_PS_37</strain>
        <plasmid evidence="1">pJB37</plasmid>
    </source>
</reference>
<accession>A0A1V0M5Q6</accession>
<dbReference type="EMBL" id="KY494864">
    <property type="protein sequence ID" value="ARD70217.1"/>
    <property type="molecule type" value="Genomic_DNA"/>
</dbReference>
<dbReference type="InterPro" id="IPR014710">
    <property type="entry name" value="RmlC-like_jellyroll"/>
</dbReference>
<protein>
    <submittedName>
        <fullName evidence="1">Catabolite gene activator protein</fullName>
    </submittedName>
</protein>
<keyword evidence="1" id="KW-0614">Plasmid</keyword>
<evidence type="ECO:0000313" key="1">
    <source>
        <dbReference type="EMBL" id="ARD70217.1"/>
    </source>
</evidence>
<dbReference type="Gene3D" id="2.60.120.10">
    <property type="entry name" value="Jelly Rolls"/>
    <property type="match status" value="1"/>
</dbReference>
<dbReference type="GeneID" id="93444617"/>
<dbReference type="AlphaFoldDB" id="A0A1V0M5Q6"/>
<dbReference type="RefSeq" id="WP_010792535.1">
    <property type="nucleotide sequence ID" value="NZ_BSAL01000001.1"/>
</dbReference>
<dbReference type="SUPFAM" id="SSF46785">
    <property type="entry name" value="Winged helix' DNA-binding domain"/>
    <property type="match status" value="1"/>
</dbReference>
<organism evidence="1">
    <name type="scientific">Pseudomonas aeruginosa</name>
    <dbReference type="NCBI Taxonomy" id="287"/>
    <lineage>
        <taxon>Bacteria</taxon>
        <taxon>Pseudomonadati</taxon>
        <taxon>Pseudomonadota</taxon>
        <taxon>Gammaproteobacteria</taxon>
        <taxon>Pseudomonadales</taxon>
        <taxon>Pseudomonadaceae</taxon>
        <taxon>Pseudomonas</taxon>
    </lineage>
</organism>
<dbReference type="InterPro" id="IPR036390">
    <property type="entry name" value="WH_DNA-bd_sf"/>
</dbReference>